<dbReference type="Proteomes" id="UP000199300">
    <property type="component" value="Unassembled WGS sequence"/>
</dbReference>
<dbReference type="Pfam" id="PF10844">
    <property type="entry name" value="DUF2577"/>
    <property type="match status" value="1"/>
</dbReference>
<sequence>MAGERIAQMIKAARGNEQDFSDVLFGQVTQNKPLIIRVDNRFEVTEQHLVLSRNVQPYSVKVEVPTIASSSTGFVQPPVLAGKIDVNSDVSYQNVVTDVTVGSRLINIQIFRALEVGDYVSLIRSQKGQLYYVLDRR</sequence>
<name>A0A1H8IYQ0_9BACI</name>
<dbReference type="STRING" id="872970.SAMN04488134_101770"/>
<evidence type="ECO:0000313" key="1">
    <source>
        <dbReference type="EMBL" id="SEN73479.1"/>
    </source>
</evidence>
<evidence type="ECO:0008006" key="3">
    <source>
        <dbReference type="Google" id="ProtNLM"/>
    </source>
</evidence>
<keyword evidence="2" id="KW-1185">Reference proteome</keyword>
<organism evidence="1 2">
    <name type="scientific">Amphibacillus marinus</name>
    <dbReference type="NCBI Taxonomy" id="872970"/>
    <lineage>
        <taxon>Bacteria</taxon>
        <taxon>Bacillati</taxon>
        <taxon>Bacillota</taxon>
        <taxon>Bacilli</taxon>
        <taxon>Bacillales</taxon>
        <taxon>Bacillaceae</taxon>
        <taxon>Amphibacillus</taxon>
    </lineage>
</organism>
<dbReference type="InterPro" id="IPR022555">
    <property type="entry name" value="DUF2577"/>
</dbReference>
<dbReference type="EMBL" id="FODJ01000001">
    <property type="protein sequence ID" value="SEN73479.1"/>
    <property type="molecule type" value="Genomic_DNA"/>
</dbReference>
<gene>
    <name evidence="1" type="ORF">SAMN04488134_101770</name>
</gene>
<evidence type="ECO:0000313" key="2">
    <source>
        <dbReference type="Proteomes" id="UP000199300"/>
    </source>
</evidence>
<dbReference type="OrthoDB" id="95576at2"/>
<dbReference type="RefSeq" id="WP_091494958.1">
    <property type="nucleotide sequence ID" value="NZ_FODJ01000001.1"/>
</dbReference>
<dbReference type="AlphaFoldDB" id="A0A1H8IYQ0"/>
<protein>
    <recommendedName>
        <fullName evidence="3">DUF2577 domain-containing protein</fullName>
    </recommendedName>
</protein>
<proteinExistence type="predicted"/>
<accession>A0A1H8IYQ0</accession>
<reference evidence="1 2" key="1">
    <citation type="submission" date="2016-10" db="EMBL/GenBank/DDBJ databases">
        <authorList>
            <person name="de Groot N.N."/>
        </authorList>
    </citation>
    <scope>NUCLEOTIDE SEQUENCE [LARGE SCALE GENOMIC DNA]</scope>
    <source>
        <strain evidence="1 2">CGMCC 1.10434</strain>
    </source>
</reference>